<dbReference type="AlphaFoldDB" id="A0AAE9D2J3"/>
<name>A0AAE9D2J3_CAEBR</name>
<dbReference type="InterPro" id="IPR002035">
    <property type="entry name" value="VWF_A"/>
</dbReference>
<dbReference type="InterPro" id="IPR010734">
    <property type="entry name" value="Copine_C"/>
</dbReference>
<dbReference type="InterPro" id="IPR035892">
    <property type="entry name" value="C2_domain_sf"/>
</dbReference>
<evidence type="ECO:0000256" key="2">
    <source>
        <dbReference type="ARBA" id="ARBA00004202"/>
    </source>
</evidence>
<dbReference type="GO" id="GO:0046872">
    <property type="term" value="F:metal ion binding"/>
    <property type="evidence" value="ECO:0007669"/>
    <property type="project" value="UniProtKB-KW"/>
</dbReference>
<keyword evidence="9 15" id="KW-1133">Transmembrane helix</keyword>
<dbReference type="Pfam" id="PF07002">
    <property type="entry name" value="Copine"/>
    <property type="match status" value="1"/>
</dbReference>
<evidence type="ECO:0000256" key="9">
    <source>
        <dbReference type="ARBA" id="ARBA00022989"/>
    </source>
</evidence>
<comment type="function">
    <text evidence="11">Exhibits calcium-dependent phospholipid binding properties. May function in membrane trafficking. Regulates synaptic levels of nicotinic acetylcholine receptor subunit lev-1 and unc-38 in the nerve cord. Involved in nicotinic acetylcholine receptor (nAChR)-mediated sensitivity to nicotine and levamisole. Affects directional sperm motility.</text>
</comment>
<reference evidence="18 19" key="1">
    <citation type="submission" date="2022-05" db="EMBL/GenBank/DDBJ databases">
        <title>Chromosome-level reference genomes for two strains of Caenorhabditis briggsae: an improved platform for comparative genomics.</title>
        <authorList>
            <person name="Stevens L."/>
            <person name="Andersen E.C."/>
        </authorList>
    </citation>
    <scope>NUCLEOTIDE SEQUENCE [LARGE SCALE GENOMIC DNA]</scope>
    <source>
        <strain evidence="18">QX1410_ONT</strain>
        <tissue evidence="18">Whole-organism</tissue>
    </source>
</reference>
<dbReference type="CDD" id="cd01459">
    <property type="entry name" value="vWA_copine_like"/>
    <property type="match status" value="1"/>
</dbReference>
<evidence type="ECO:0000256" key="3">
    <source>
        <dbReference type="ARBA" id="ARBA00009048"/>
    </source>
</evidence>
<feature type="chain" id="PRO_5042025132" description="Nicotinic receptor-associated protein 1" evidence="16">
    <location>
        <begin position="17"/>
        <end position="1020"/>
    </location>
</feature>
<keyword evidence="8" id="KW-0106">Calcium</keyword>
<proteinExistence type="inferred from homology"/>
<feature type="transmembrane region" description="Helical" evidence="15">
    <location>
        <begin position="169"/>
        <end position="187"/>
    </location>
</feature>
<dbReference type="EMBL" id="CP090894">
    <property type="protein sequence ID" value="ULT93016.1"/>
    <property type="molecule type" value="Genomic_DNA"/>
</dbReference>
<feature type="transmembrane region" description="Helical" evidence="15">
    <location>
        <begin position="114"/>
        <end position="132"/>
    </location>
</feature>
<feature type="signal peptide" evidence="16">
    <location>
        <begin position="1"/>
        <end position="16"/>
    </location>
</feature>
<dbReference type="PANTHER" id="PTHR10857:SF136">
    <property type="entry name" value="NICOTINIC RECEPTOR-ASSOCIATED PROTEIN 1"/>
    <property type="match status" value="1"/>
</dbReference>
<dbReference type="SMART" id="SM00327">
    <property type="entry name" value="VWA"/>
    <property type="match status" value="1"/>
</dbReference>
<gene>
    <name evidence="18" type="ORF">L3Y34_002893</name>
</gene>
<dbReference type="SUPFAM" id="SSF49562">
    <property type="entry name" value="C2 domain (Calcium/lipid-binding domain, CaLB)"/>
    <property type="match status" value="2"/>
</dbReference>
<evidence type="ECO:0000256" key="6">
    <source>
        <dbReference type="ARBA" id="ARBA00022723"/>
    </source>
</evidence>
<feature type="region of interest" description="Disordered" evidence="14">
    <location>
        <begin position="972"/>
        <end position="1020"/>
    </location>
</feature>
<dbReference type="GO" id="GO:0046873">
    <property type="term" value="F:metal ion transmembrane transporter activity"/>
    <property type="evidence" value="ECO:0007669"/>
    <property type="project" value="InterPro"/>
</dbReference>
<evidence type="ECO:0000313" key="18">
    <source>
        <dbReference type="EMBL" id="ULT93016.1"/>
    </source>
</evidence>
<dbReference type="Pfam" id="PF02535">
    <property type="entry name" value="Zip"/>
    <property type="match status" value="1"/>
</dbReference>
<evidence type="ECO:0000256" key="16">
    <source>
        <dbReference type="SAM" id="SignalP"/>
    </source>
</evidence>
<evidence type="ECO:0000256" key="8">
    <source>
        <dbReference type="ARBA" id="ARBA00022837"/>
    </source>
</evidence>
<organism evidence="18 19">
    <name type="scientific">Caenorhabditis briggsae</name>
    <dbReference type="NCBI Taxonomy" id="6238"/>
    <lineage>
        <taxon>Eukaryota</taxon>
        <taxon>Metazoa</taxon>
        <taxon>Ecdysozoa</taxon>
        <taxon>Nematoda</taxon>
        <taxon>Chromadorea</taxon>
        <taxon>Rhabditida</taxon>
        <taxon>Rhabditina</taxon>
        <taxon>Rhabditomorpha</taxon>
        <taxon>Rhabditoidea</taxon>
        <taxon>Rhabditidae</taxon>
        <taxon>Peloderinae</taxon>
        <taxon>Caenorhabditis</taxon>
    </lineage>
</organism>
<dbReference type="Gene3D" id="2.60.40.150">
    <property type="entry name" value="C2 domain"/>
    <property type="match status" value="2"/>
</dbReference>
<keyword evidence="6" id="KW-0479">Metal-binding</keyword>
<evidence type="ECO:0000256" key="13">
    <source>
        <dbReference type="ARBA" id="ARBA00069432"/>
    </source>
</evidence>
<evidence type="ECO:0000256" key="1">
    <source>
        <dbReference type="ARBA" id="ARBA00004141"/>
    </source>
</evidence>
<evidence type="ECO:0000256" key="12">
    <source>
        <dbReference type="ARBA" id="ARBA00064804"/>
    </source>
</evidence>
<dbReference type="CDD" id="cd04047">
    <property type="entry name" value="C2B_Copine"/>
    <property type="match status" value="1"/>
</dbReference>
<dbReference type="GO" id="GO:0005886">
    <property type="term" value="C:plasma membrane"/>
    <property type="evidence" value="ECO:0007669"/>
    <property type="project" value="UniProtKB-SubCell"/>
</dbReference>
<dbReference type="Pfam" id="PF00168">
    <property type="entry name" value="C2"/>
    <property type="match status" value="2"/>
</dbReference>
<evidence type="ECO:0000256" key="7">
    <source>
        <dbReference type="ARBA" id="ARBA00022737"/>
    </source>
</evidence>
<feature type="transmembrane region" description="Helical" evidence="15">
    <location>
        <begin position="303"/>
        <end position="320"/>
    </location>
</feature>
<feature type="domain" description="C2" evidence="17">
    <location>
        <begin position="553"/>
        <end position="690"/>
    </location>
</feature>
<evidence type="ECO:0000313" key="19">
    <source>
        <dbReference type="Proteomes" id="UP000827892"/>
    </source>
</evidence>
<accession>A0AAE9D2J3</accession>
<evidence type="ECO:0000259" key="17">
    <source>
        <dbReference type="PROSITE" id="PS50004"/>
    </source>
</evidence>
<keyword evidence="4" id="KW-1003">Cell membrane</keyword>
<dbReference type="InterPro" id="IPR003689">
    <property type="entry name" value="ZIP"/>
</dbReference>
<feature type="transmembrane region" description="Helical" evidence="15">
    <location>
        <begin position="332"/>
        <end position="350"/>
    </location>
</feature>
<keyword evidence="7" id="KW-0677">Repeat</keyword>
<evidence type="ECO:0000256" key="15">
    <source>
        <dbReference type="SAM" id="Phobius"/>
    </source>
</evidence>
<evidence type="ECO:0000256" key="4">
    <source>
        <dbReference type="ARBA" id="ARBA00022475"/>
    </source>
</evidence>
<feature type="domain" description="C2" evidence="17">
    <location>
        <begin position="391"/>
        <end position="535"/>
    </location>
</feature>
<dbReference type="InterPro" id="IPR037768">
    <property type="entry name" value="C2B_Copine"/>
</dbReference>
<dbReference type="InterPro" id="IPR000008">
    <property type="entry name" value="C2_dom"/>
</dbReference>
<evidence type="ECO:0000256" key="11">
    <source>
        <dbReference type="ARBA" id="ARBA00056330"/>
    </source>
</evidence>
<dbReference type="FunFam" id="2.60.40.150:FF:000260">
    <property type="entry name" value="Nicotinic receptor-associated protein 1"/>
    <property type="match status" value="1"/>
</dbReference>
<dbReference type="PROSITE" id="PS50004">
    <property type="entry name" value="C2"/>
    <property type="match status" value="2"/>
</dbReference>
<evidence type="ECO:0000256" key="5">
    <source>
        <dbReference type="ARBA" id="ARBA00022692"/>
    </source>
</evidence>
<dbReference type="FunFam" id="2.60.40.150:FF:000277">
    <property type="entry name" value="Nicotinic receptor-associated protein 1"/>
    <property type="match status" value="1"/>
</dbReference>
<sequence>MRLLTVVLLLPLLIICHEHSHHHHDDEGSAVLTKVGLDDHELHEHDHDHDHDHKILRWDEKKNHSSHEKVPHSQLSTLKVWVFSLSAVIGISLAPCTLLFFIPAQHANGPFLKILLAFGAGGLLGDALLHIIPHSLNPHSHGAHDHDHAHSHDHAHNDHSHDHSDQLRVGIYVIAGILVFMMVEQLVRIIKGGHCHSHENGHIVADEHRHLNDDHHHHHNGEKKQEVEGLKDIKASAYLNLVADFVHNMTDGLAIGASFSAGSTLGWVTTLTVLLHELPHEVGDFAILVQSGFSKYQAIRMQAVTALGAITGCIFSLLISNPVLSAEGDTGAIMPFTAGGFIYIATVSVIPELLESGDHNNMSKVAKMAQSLVHLIAICMGVGMMYILETHMNQPIAAIGISDSTRPKTNVRLTISAEHLMDTDVFSKSDPICLVYEKTSGKKATTTEPVQVPTWQDSQWTERGRTEVVMNNLNPQFTKTFLLPYFFEETQLLRFEIYDADSPNVGQDLSPHDFLGRFECVLAQIVSYSTLKAHLGKAEGIGAQWRNKDKNTRTGSITIRAEEDEKCEKIQFDVCGEGLDKKDFFGKSDPYLNFKRKFDDGSAHLVHRTEVKQKTLDPRWATVQINTQTLCGKDGERPIIIECYDHDKWKKGEEPRGEAKFSRDDHIGTAHTTLNELLRGGAGDPVELLLTNEKKKAKKGDKYKCSGTLKIWNSKIIVEPTFLDFISGGTQLEFAVAVDFTASNGAPKNSSSLHYMSADRPNQYELALRSVLSICQHYNSSKTFEAFGFGAKLPNSVSVSAIFSLDLLRGTPEVVGISGVMSAYRHALQNVQLYGPTNFAPIIDTVAQKAQNMIHDSARYQILLIITDGIISDMHATIRSIINASGLPLSIIIIGVGNEDFEKMHELDSDDSLLQQDSRIAQRDIVQFVTIREFLNNGRGVYLDPDVVQENLAREVLFEVPGQLTGYMKQRGFQPRPVENPWTRNSPPPDYDPVLDGIGRRAQAPSPGFQMPVASAPPMY</sequence>
<evidence type="ECO:0000256" key="10">
    <source>
        <dbReference type="ARBA" id="ARBA00023136"/>
    </source>
</evidence>
<keyword evidence="10 15" id="KW-0472">Membrane</keyword>
<comment type="similarity">
    <text evidence="3">Belongs to the copine family.</text>
</comment>
<comment type="subcellular location">
    <subcellularLocation>
        <location evidence="2">Cell membrane</location>
        <topology evidence="2">Peripheral membrane protein</topology>
    </subcellularLocation>
    <subcellularLocation>
        <location evidence="1">Membrane</location>
        <topology evidence="1">Multi-pass membrane protein</topology>
    </subcellularLocation>
</comment>
<dbReference type="Proteomes" id="UP000827892">
    <property type="component" value="Chromosome IV"/>
</dbReference>
<feature type="region of interest" description="Disordered" evidence="14">
    <location>
        <begin position="139"/>
        <end position="162"/>
    </location>
</feature>
<dbReference type="SUPFAM" id="SSF53300">
    <property type="entry name" value="vWA-like"/>
    <property type="match status" value="1"/>
</dbReference>
<evidence type="ECO:0000256" key="14">
    <source>
        <dbReference type="SAM" id="MobiDB-lite"/>
    </source>
</evidence>
<keyword evidence="16" id="KW-0732">Signal</keyword>
<feature type="compositionally biased region" description="Basic and acidic residues" evidence="14">
    <location>
        <begin position="142"/>
        <end position="162"/>
    </location>
</feature>
<dbReference type="SMART" id="SM00239">
    <property type="entry name" value="C2"/>
    <property type="match status" value="2"/>
</dbReference>
<dbReference type="CDD" id="cd04048">
    <property type="entry name" value="C2A_Copine"/>
    <property type="match status" value="1"/>
</dbReference>
<dbReference type="PANTHER" id="PTHR10857">
    <property type="entry name" value="COPINE"/>
    <property type="match status" value="1"/>
</dbReference>
<dbReference type="GO" id="GO:0005544">
    <property type="term" value="F:calcium-dependent phospholipid binding"/>
    <property type="evidence" value="ECO:0007669"/>
    <property type="project" value="InterPro"/>
</dbReference>
<feature type="transmembrane region" description="Helical" evidence="15">
    <location>
        <begin position="371"/>
        <end position="388"/>
    </location>
</feature>
<keyword evidence="5 15" id="KW-0812">Transmembrane</keyword>
<dbReference type="InterPro" id="IPR045052">
    <property type="entry name" value="Copine"/>
</dbReference>
<comment type="subunit">
    <text evidence="12">Interacts with nicotinic acetylcholine receptor.</text>
</comment>
<dbReference type="InterPro" id="IPR036465">
    <property type="entry name" value="vWFA_dom_sf"/>
</dbReference>
<feature type="transmembrane region" description="Helical" evidence="15">
    <location>
        <begin position="80"/>
        <end position="102"/>
    </location>
</feature>
<protein>
    <recommendedName>
        <fullName evidence="13">Nicotinic receptor-associated protein 1</fullName>
    </recommendedName>
</protein>